<dbReference type="Proteomes" id="UP000187425">
    <property type="component" value="Unassembled WGS sequence"/>
</dbReference>
<name>A0A1R0ZLS1_9BACL</name>
<evidence type="ECO:0000313" key="6">
    <source>
        <dbReference type="EMBL" id="OME73036.1"/>
    </source>
</evidence>
<sequence length="631" mass="72170">MIHSIHLTGLTEKQLAAVSEVAGILSIRIERSGIPVNCKKQGKGIRISYDEVQVTIEYEQEHQLIRALSRFLENIRRGERVEINEMPVYEQLGFMVDCSRNAVLNHEGYKELIRRLALMGYSTVQLYTEDTYELEGYPYFGYLRGRYTGEKIREMDHYAALFGIELVPCIQTLAHLGQALKWQAHAPLVDFQDILLIDDPRTYELIDRMFAFMATHVSSRRINIGMDEAHMMGLGKYLDKHGYQDRSSLMLKHFSTVMEIARKYGFRTMMWSDMFFRLVSSGEYYDAESPISPDIVKLIPEDVTLIYWDYYSETQEKYDGMLRKHKQLNDHIEFAGGAWKWMGFAPNNEFSRKVSLLAHDSCVKHGIQEVLITAWGDNGAEASVFSVLPTLQLWAELCYTGCFVENHVKERFISCVQGHYDDFMALDAANLVPGNSVPGGCSINPAKYLLYQDILCGLFDRHVIPSVYSKHYQQSAKMLEQAITRNSPWQSLFSVQASLCRLLAIKSEIGISIRDAYHRGNVEELAHLAKVTLPELSDLAVRFMDDYRVQWELENKVFGLDVFDLRMGGMLQRIRTAIHRINSYVEGKVEQIAELEEELLTFDGLVDDDGPRAISANLWHTIATPSVIAGV</sequence>
<organism evidence="6 7">
    <name type="scientific">Paenibacillus odorifer</name>
    <dbReference type="NCBI Taxonomy" id="189426"/>
    <lineage>
        <taxon>Bacteria</taxon>
        <taxon>Bacillati</taxon>
        <taxon>Bacillota</taxon>
        <taxon>Bacilli</taxon>
        <taxon>Bacillales</taxon>
        <taxon>Paenibacillaceae</taxon>
        <taxon>Paenibacillus</taxon>
    </lineage>
</organism>
<dbReference type="InterPro" id="IPR015883">
    <property type="entry name" value="Glyco_hydro_20_cat"/>
</dbReference>
<accession>A0A1R0ZLS1</accession>
<dbReference type="Gene3D" id="3.20.20.80">
    <property type="entry name" value="Glycosidases"/>
    <property type="match status" value="1"/>
</dbReference>
<evidence type="ECO:0000259" key="4">
    <source>
        <dbReference type="Pfam" id="PF18088"/>
    </source>
</evidence>
<dbReference type="GO" id="GO:0005975">
    <property type="term" value="P:carbohydrate metabolic process"/>
    <property type="evidence" value="ECO:0007669"/>
    <property type="project" value="InterPro"/>
</dbReference>
<dbReference type="EMBL" id="MPTW01000002">
    <property type="protein sequence ID" value="OME73036.1"/>
    <property type="molecule type" value="Genomic_DNA"/>
</dbReference>
<dbReference type="InterPro" id="IPR017853">
    <property type="entry name" value="GH"/>
</dbReference>
<comment type="similarity">
    <text evidence="1">Belongs to the glycosyl hydrolase 20 family.</text>
</comment>
<evidence type="ECO:0000259" key="3">
    <source>
        <dbReference type="Pfam" id="PF00728"/>
    </source>
</evidence>
<protein>
    <submittedName>
        <fullName evidence="6">Uncharacterized protein</fullName>
    </submittedName>
</protein>
<keyword evidence="2" id="KW-0378">Hydrolase</keyword>
<dbReference type="Pfam" id="PF00728">
    <property type="entry name" value="Glyco_hydro_20"/>
    <property type="match status" value="1"/>
</dbReference>
<dbReference type="PANTHER" id="PTHR21040">
    <property type="entry name" value="BCDNA.GH04120"/>
    <property type="match status" value="1"/>
</dbReference>
<comment type="caution">
    <text evidence="6">The sequence shown here is derived from an EMBL/GenBank/DDBJ whole genome shotgun (WGS) entry which is preliminary data.</text>
</comment>
<evidence type="ECO:0000313" key="7">
    <source>
        <dbReference type="Proteomes" id="UP000187425"/>
    </source>
</evidence>
<dbReference type="InterPro" id="IPR038901">
    <property type="entry name" value="HEXDC-like"/>
</dbReference>
<dbReference type="RefSeq" id="WP_076283432.1">
    <property type="nucleotide sequence ID" value="NZ_MPTW01000002.1"/>
</dbReference>
<evidence type="ECO:0000259" key="5">
    <source>
        <dbReference type="Pfam" id="PF18229"/>
    </source>
</evidence>
<reference evidence="6 7" key="1">
    <citation type="submission" date="2016-11" db="EMBL/GenBank/DDBJ databases">
        <title>Paenibacillus species isolates.</title>
        <authorList>
            <person name="Beno S.M."/>
        </authorList>
    </citation>
    <scope>NUCLEOTIDE SEQUENCE [LARGE SCALE GENOMIC DNA]</scope>
    <source>
        <strain evidence="6 7">FSL H7-0443</strain>
    </source>
</reference>
<dbReference type="Pfam" id="PF18229">
    <property type="entry name" value="GcnA_N"/>
    <property type="match status" value="1"/>
</dbReference>
<dbReference type="GO" id="GO:0004563">
    <property type="term" value="F:beta-N-acetylhexosaminidase activity"/>
    <property type="evidence" value="ECO:0007669"/>
    <property type="project" value="UniProtKB-ARBA"/>
</dbReference>
<feature type="domain" description="Glycoside Hydrolase 20C C-terminal" evidence="4">
    <location>
        <begin position="421"/>
        <end position="609"/>
    </location>
</feature>
<evidence type="ECO:0000256" key="1">
    <source>
        <dbReference type="ARBA" id="ARBA00006285"/>
    </source>
</evidence>
<feature type="domain" description="Glycoside hydrolase family 20 catalytic" evidence="3">
    <location>
        <begin position="143"/>
        <end position="312"/>
    </location>
</feature>
<gene>
    <name evidence="6" type="ORF">BSK65_04330</name>
</gene>
<dbReference type="InterPro" id="IPR041272">
    <property type="entry name" value="GcnA_N"/>
</dbReference>
<dbReference type="SUPFAM" id="SSF51445">
    <property type="entry name" value="(Trans)glycosidases"/>
    <property type="match status" value="1"/>
</dbReference>
<dbReference type="PANTHER" id="PTHR21040:SF8">
    <property type="entry name" value="BCDNA.GH04120"/>
    <property type="match status" value="1"/>
</dbReference>
<dbReference type="Pfam" id="PF18088">
    <property type="entry name" value="Glyco_H_20C_C"/>
    <property type="match status" value="1"/>
</dbReference>
<dbReference type="OrthoDB" id="383771at2"/>
<dbReference type="CDD" id="cd06565">
    <property type="entry name" value="GH20_GcnA-like"/>
    <property type="match status" value="1"/>
</dbReference>
<dbReference type="Gene3D" id="1.20.120.670">
    <property type="entry name" value="N-acetyl-b-d-glucoasminidase"/>
    <property type="match status" value="1"/>
</dbReference>
<dbReference type="AlphaFoldDB" id="A0A1R0ZLS1"/>
<proteinExistence type="inferred from homology"/>
<feature type="domain" description="N-acetyl-beta-D-glucosaminidase N-terminal" evidence="5">
    <location>
        <begin position="8"/>
        <end position="85"/>
    </location>
</feature>
<dbReference type="InterPro" id="IPR041063">
    <property type="entry name" value="Glyco_H_20C_C"/>
</dbReference>
<evidence type="ECO:0000256" key="2">
    <source>
        <dbReference type="ARBA" id="ARBA00022801"/>
    </source>
</evidence>